<protein>
    <submittedName>
        <fullName evidence="2">Uncharacterized protein</fullName>
    </submittedName>
</protein>
<name>A0A812YCN8_SYMPI</name>
<gene>
    <name evidence="2" type="ORF">SPIL2461_LOCUS22445</name>
</gene>
<feature type="region of interest" description="Disordered" evidence="1">
    <location>
        <begin position="57"/>
        <end position="118"/>
    </location>
</feature>
<feature type="non-terminal residue" evidence="2">
    <location>
        <position position="1"/>
    </location>
</feature>
<comment type="caution">
    <text evidence="2">The sequence shown here is derived from an EMBL/GenBank/DDBJ whole genome shotgun (WGS) entry which is preliminary data.</text>
</comment>
<dbReference type="AlphaFoldDB" id="A0A812YCN8"/>
<reference evidence="2" key="1">
    <citation type="submission" date="2021-02" db="EMBL/GenBank/DDBJ databases">
        <authorList>
            <person name="Dougan E. K."/>
            <person name="Rhodes N."/>
            <person name="Thang M."/>
            <person name="Chan C."/>
        </authorList>
    </citation>
    <scope>NUCLEOTIDE SEQUENCE</scope>
</reference>
<accession>A0A812YCN8</accession>
<sequence>FAQTLTVWRREALRDLRRDTAITPDEARKISVASLRELVVNFLGEILNETIPGETLSFESGEEFTDSQRPKEQRSAVHPGPTENASAIGKPMLVSSPDAAPTKTVEQKVAPDNSGPLSGKAVDEWLRAAVAARMREVPAAERAAVAKRAQEVKKQMQKQTFSAESEIGAEFERLLYT</sequence>
<keyword evidence="3" id="KW-1185">Reference proteome</keyword>
<evidence type="ECO:0000313" key="2">
    <source>
        <dbReference type="EMBL" id="CAE7765730.1"/>
    </source>
</evidence>
<dbReference type="Proteomes" id="UP000649617">
    <property type="component" value="Unassembled WGS sequence"/>
</dbReference>
<organism evidence="2 3">
    <name type="scientific">Symbiodinium pilosum</name>
    <name type="common">Dinoflagellate</name>
    <dbReference type="NCBI Taxonomy" id="2952"/>
    <lineage>
        <taxon>Eukaryota</taxon>
        <taxon>Sar</taxon>
        <taxon>Alveolata</taxon>
        <taxon>Dinophyceae</taxon>
        <taxon>Suessiales</taxon>
        <taxon>Symbiodiniaceae</taxon>
        <taxon>Symbiodinium</taxon>
    </lineage>
</organism>
<dbReference type="EMBL" id="CAJNIZ010047303">
    <property type="protein sequence ID" value="CAE7765730.1"/>
    <property type="molecule type" value="Genomic_DNA"/>
</dbReference>
<evidence type="ECO:0000256" key="1">
    <source>
        <dbReference type="SAM" id="MobiDB-lite"/>
    </source>
</evidence>
<proteinExistence type="predicted"/>
<evidence type="ECO:0000313" key="3">
    <source>
        <dbReference type="Proteomes" id="UP000649617"/>
    </source>
</evidence>
<feature type="compositionally biased region" description="Basic and acidic residues" evidence="1">
    <location>
        <begin position="66"/>
        <end position="75"/>
    </location>
</feature>